<gene>
    <name evidence="3" type="ORF">SPRG_01244</name>
</gene>
<reference evidence="3 4" key="1">
    <citation type="journal article" date="2013" name="PLoS Genet.">
        <title>Distinctive expansion of potential virulence genes in the genome of the oomycete fish pathogen Saprolegnia parasitica.</title>
        <authorList>
            <person name="Jiang R.H."/>
            <person name="de Bruijn I."/>
            <person name="Haas B.J."/>
            <person name="Belmonte R."/>
            <person name="Lobach L."/>
            <person name="Christie J."/>
            <person name="van den Ackerveken G."/>
            <person name="Bottin A."/>
            <person name="Bulone V."/>
            <person name="Diaz-Moreno S.M."/>
            <person name="Dumas B."/>
            <person name="Fan L."/>
            <person name="Gaulin E."/>
            <person name="Govers F."/>
            <person name="Grenville-Briggs L.J."/>
            <person name="Horner N.R."/>
            <person name="Levin J.Z."/>
            <person name="Mammella M."/>
            <person name="Meijer H.J."/>
            <person name="Morris P."/>
            <person name="Nusbaum C."/>
            <person name="Oome S."/>
            <person name="Phillips A.J."/>
            <person name="van Rooyen D."/>
            <person name="Rzeszutek E."/>
            <person name="Saraiva M."/>
            <person name="Secombes C.J."/>
            <person name="Seidl M.F."/>
            <person name="Snel B."/>
            <person name="Stassen J.H."/>
            <person name="Sykes S."/>
            <person name="Tripathy S."/>
            <person name="van den Berg H."/>
            <person name="Vega-Arreguin J.C."/>
            <person name="Wawra S."/>
            <person name="Young S.K."/>
            <person name="Zeng Q."/>
            <person name="Dieguez-Uribeondo J."/>
            <person name="Russ C."/>
            <person name="Tyler B.M."/>
            <person name="van West P."/>
        </authorList>
    </citation>
    <scope>NUCLEOTIDE SEQUENCE [LARGE SCALE GENOMIC DNA]</scope>
    <source>
        <strain evidence="3 4">CBS 223.65</strain>
    </source>
</reference>
<dbReference type="VEuPathDB" id="FungiDB:SPRG_01244"/>
<evidence type="ECO:0000313" key="4">
    <source>
        <dbReference type="Proteomes" id="UP000030745"/>
    </source>
</evidence>
<evidence type="ECO:0000256" key="1">
    <source>
        <dbReference type="SAM" id="MobiDB-lite"/>
    </source>
</evidence>
<proteinExistence type="predicted"/>
<evidence type="ECO:0000256" key="2">
    <source>
        <dbReference type="SAM" id="SignalP"/>
    </source>
</evidence>
<dbReference type="GeneID" id="24123845"/>
<feature type="region of interest" description="Disordered" evidence="1">
    <location>
        <begin position="37"/>
        <end position="89"/>
    </location>
</feature>
<evidence type="ECO:0008006" key="5">
    <source>
        <dbReference type="Google" id="ProtNLM"/>
    </source>
</evidence>
<sequence length="89" mass="9192">MRAAIAVAFELLHVASFAPSLRGAVYGKTAGLCASEPALDPPCGSDAPAPPSSVAPTRHPVTPPQQLEPTRRSFVCLPPTPVHAPNSLK</sequence>
<feature type="chain" id="PRO_5001634896" description="Secreted protein" evidence="2">
    <location>
        <begin position="24"/>
        <end position="89"/>
    </location>
</feature>
<keyword evidence="2" id="KW-0732">Signal</keyword>
<dbReference type="Proteomes" id="UP000030745">
    <property type="component" value="Unassembled WGS sequence"/>
</dbReference>
<dbReference type="KEGG" id="spar:SPRG_01244"/>
<evidence type="ECO:0000313" key="3">
    <source>
        <dbReference type="EMBL" id="KDO33968.1"/>
    </source>
</evidence>
<organism evidence="3 4">
    <name type="scientific">Saprolegnia parasitica (strain CBS 223.65)</name>
    <dbReference type="NCBI Taxonomy" id="695850"/>
    <lineage>
        <taxon>Eukaryota</taxon>
        <taxon>Sar</taxon>
        <taxon>Stramenopiles</taxon>
        <taxon>Oomycota</taxon>
        <taxon>Saprolegniomycetes</taxon>
        <taxon>Saprolegniales</taxon>
        <taxon>Saprolegniaceae</taxon>
        <taxon>Saprolegnia</taxon>
    </lineage>
</organism>
<dbReference type="AlphaFoldDB" id="A0A067CTW5"/>
<protein>
    <recommendedName>
        <fullName evidence="5">Secreted protein</fullName>
    </recommendedName>
</protein>
<keyword evidence="4" id="KW-1185">Reference proteome</keyword>
<accession>A0A067CTW5</accession>
<name>A0A067CTW5_SAPPC</name>
<dbReference type="EMBL" id="KK583191">
    <property type="protein sequence ID" value="KDO33968.1"/>
    <property type="molecule type" value="Genomic_DNA"/>
</dbReference>
<dbReference type="RefSeq" id="XP_012194859.1">
    <property type="nucleotide sequence ID" value="XM_012339469.1"/>
</dbReference>
<feature type="signal peptide" evidence="2">
    <location>
        <begin position="1"/>
        <end position="23"/>
    </location>
</feature>